<evidence type="ECO:0000256" key="2">
    <source>
        <dbReference type="ARBA" id="ARBA00022741"/>
    </source>
</evidence>
<dbReference type="PANTHER" id="PTHR11070:SF2">
    <property type="entry name" value="ATP-DEPENDENT DNA HELICASE SRS2"/>
    <property type="match status" value="1"/>
</dbReference>
<evidence type="ECO:0000256" key="1">
    <source>
        <dbReference type="ARBA" id="ARBA00022722"/>
    </source>
</evidence>
<sequence length="1082" mass="122034">MNRAKQGSLFSDSTPNASSLNLAEGSRLAIPVEEQRLMIRASAGTGKTFQLANRFVSLLRTSPPDRILASTFTRKAAGEILDRILLRLAKAVISEDDFHSLQEFAGAPKLDREECSRLLTSLTSHLHRLRVGTLDGFFSRLATCFSLELQLPPNWRMIDDLEAAQLREEAINSVLHAGEVQELRTLVTQIASGNPGRSVHSVILDAIGDFYGIYCDSTGEAWRPFGDLKPPSQEEWDAAAECLRTTPLSDKRMEKARIGDLERMENQDWAGMLKGGLLMKAVNNETYYRKELPENIKQAYLDIFALVRRHELFVWGRKTEATYRLIEKFDAEYRRLKRQRGGLEFNDVTRCLAQSLGEKATSDLTHRLDGRIDHLLLDEFQDTSPDQWNVLYPFARDAVGADGKSFFCVGDAKQAIYGWRGGEAAIFDTLASQLSGLIQKPLNKSFRSSPVVIDAVNQIFRGMIAHDNFDREKNTIQNWSGAFPEHETARTELPGHFCLRTSPDKNEDGENLRSQLFEHVAHLAKETLEKHPQGTIGILTRKNDAIGQIIFELNRLGVDASEEGGNPLTDSAAVQLLLSLFQLADHPGHTIALFHVANSPLGQILNLSFDDSEEDVHRFAERLREKLVQRGYGDFISSLVPKLAQHCSRRELRRLIQMTSLADQFDTLPHTLRPSEFVEFIENQKVKEPTDARVRVMSIHQSKGLQFDTVIFAEADGLWSTPAPKFYSLRSHPTEPAEVVVTARRLDDQPLFPSAVRRAYEQTIERDVTGQLCLLYVALTRAIHNLQVVVQPCKPSSKESSLPKTFAGILRAALAPGKRRTAETILYESGDPNWFASLVSKDEEPEEKPEPETLTKVEFAKKPTVRNLARVTPSQTKKSLRVPMKTVLPTTKSGARERGTLIHSWMEQLTWMERQPPEEVLKNSSIAYSFSPKELEGVYAGFLKMLKRKEVKQLLSEEEYRNSAPSLFPEKLRDAIRNEDLVIEVRNERKFAVPDRNGLLVGSFDRLVTFRVNGQVVAADIIDFKTDGIGNDVIEFEDRMQVYRPQLRSYRRAVEKLYGIPQECIAARIVLLAAGRVIPVDP</sequence>
<comment type="catalytic activity">
    <reaction evidence="14">
        <text>ATP + H2O = ADP + phosphate + H(+)</text>
        <dbReference type="Rhea" id="RHEA:13065"/>
        <dbReference type="ChEBI" id="CHEBI:15377"/>
        <dbReference type="ChEBI" id="CHEBI:15378"/>
        <dbReference type="ChEBI" id="CHEBI:30616"/>
        <dbReference type="ChEBI" id="CHEBI:43474"/>
        <dbReference type="ChEBI" id="CHEBI:456216"/>
        <dbReference type="EC" id="5.6.2.4"/>
    </reaction>
</comment>
<dbReference type="SUPFAM" id="SSF52540">
    <property type="entry name" value="P-loop containing nucleoside triphosphate hydrolases"/>
    <property type="match status" value="1"/>
</dbReference>
<gene>
    <name evidence="18" type="primary">addA</name>
    <name evidence="18" type="ORF">KOR42_01560</name>
</gene>
<name>A0A5C5X3D2_9PLAN</name>
<keyword evidence="5 15" id="KW-0347">Helicase</keyword>
<keyword evidence="3" id="KW-0227">DNA damage</keyword>
<dbReference type="InterPro" id="IPR011335">
    <property type="entry name" value="Restrct_endonuc-II-like"/>
</dbReference>
<keyword evidence="6" id="KW-0269">Exonuclease</keyword>
<evidence type="ECO:0000256" key="11">
    <source>
        <dbReference type="ARBA" id="ARBA00034617"/>
    </source>
</evidence>
<evidence type="ECO:0000256" key="13">
    <source>
        <dbReference type="ARBA" id="ARBA00034923"/>
    </source>
</evidence>
<keyword evidence="2 15" id="KW-0547">Nucleotide-binding</keyword>
<dbReference type="GO" id="GO:0043138">
    <property type="term" value="F:3'-5' DNA helicase activity"/>
    <property type="evidence" value="ECO:0007669"/>
    <property type="project" value="UniProtKB-EC"/>
</dbReference>
<dbReference type="Pfam" id="PF00580">
    <property type="entry name" value="UvrD-helicase"/>
    <property type="match status" value="1"/>
</dbReference>
<dbReference type="PANTHER" id="PTHR11070">
    <property type="entry name" value="UVRD / RECB / PCRA DNA HELICASE FAMILY MEMBER"/>
    <property type="match status" value="1"/>
</dbReference>
<keyword evidence="19" id="KW-1185">Reference proteome</keyword>
<dbReference type="Pfam" id="PF12705">
    <property type="entry name" value="PDDEXK_1"/>
    <property type="match status" value="1"/>
</dbReference>
<evidence type="ECO:0000256" key="14">
    <source>
        <dbReference type="ARBA" id="ARBA00048988"/>
    </source>
</evidence>
<dbReference type="GO" id="GO:0005524">
    <property type="term" value="F:ATP binding"/>
    <property type="evidence" value="ECO:0007669"/>
    <property type="project" value="UniProtKB-UniRule"/>
</dbReference>
<dbReference type="InterPro" id="IPR000212">
    <property type="entry name" value="DNA_helicase_UvrD/REP"/>
</dbReference>
<evidence type="ECO:0000256" key="15">
    <source>
        <dbReference type="PROSITE-ProRule" id="PRU00560"/>
    </source>
</evidence>
<dbReference type="Proteomes" id="UP000317243">
    <property type="component" value="Unassembled WGS sequence"/>
</dbReference>
<keyword evidence="10" id="KW-0413">Isomerase</keyword>
<dbReference type="PROSITE" id="PS51198">
    <property type="entry name" value="UVRD_HELICASE_ATP_BIND"/>
    <property type="match status" value="1"/>
</dbReference>
<evidence type="ECO:0000256" key="9">
    <source>
        <dbReference type="ARBA" id="ARBA00023204"/>
    </source>
</evidence>
<feature type="domain" description="UvrD-like helicase ATP-binding" evidence="16">
    <location>
        <begin position="20"/>
        <end position="449"/>
    </location>
</feature>
<protein>
    <recommendedName>
        <fullName evidence="12">DNA 3'-5' helicase</fullName>
        <ecNumber evidence="12">5.6.2.4</ecNumber>
    </recommendedName>
    <alternativeName>
        <fullName evidence="13">DNA 3'-5' helicase II</fullName>
    </alternativeName>
</protein>
<evidence type="ECO:0000256" key="6">
    <source>
        <dbReference type="ARBA" id="ARBA00022839"/>
    </source>
</evidence>
<organism evidence="18 19">
    <name type="scientific">Thalassoglobus neptunius</name>
    <dbReference type="NCBI Taxonomy" id="1938619"/>
    <lineage>
        <taxon>Bacteria</taxon>
        <taxon>Pseudomonadati</taxon>
        <taxon>Planctomycetota</taxon>
        <taxon>Planctomycetia</taxon>
        <taxon>Planctomycetales</taxon>
        <taxon>Planctomycetaceae</taxon>
        <taxon>Thalassoglobus</taxon>
    </lineage>
</organism>
<dbReference type="InterPro" id="IPR014016">
    <property type="entry name" value="UvrD-like_ATP-bd"/>
</dbReference>
<dbReference type="AlphaFoldDB" id="A0A5C5X3D2"/>
<dbReference type="PROSITE" id="PS51217">
    <property type="entry name" value="UVRD_HELICASE_CTER"/>
    <property type="match status" value="1"/>
</dbReference>
<evidence type="ECO:0000313" key="18">
    <source>
        <dbReference type="EMBL" id="TWT56801.1"/>
    </source>
</evidence>
<dbReference type="Pfam" id="PF13361">
    <property type="entry name" value="UvrD_C"/>
    <property type="match status" value="1"/>
</dbReference>
<keyword evidence="7 15" id="KW-0067">ATP-binding</keyword>
<evidence type="ECO:0000256" key="4">
    <source>
        <dbReference type="ARBA" id="ARBA00022801"/>
    </source>
</evidence>
<dbReference type="GO" id="GO:0005829">
    <property type="term" value="C:cytosol"/>
    <property type="evidence" value="ECO:0007669"/>
    <property type="project" value="TreeGrafter"/>
</dbReference>
<comment type="caution">
    <text evidence="18">The sequence shown here is derived from an EMBL/GenBank/DDBJ whole genome shotgun (WGS) entry which is preliminary data.</text>
</comment>
<dbReference type="GO" id="GO:0004527">
    <property type="term" value="F:exonuclease activity"/>
    <property type="evidence" value="ECO:0007669"/>
    <property type="project" value="UniProtKB-KW"/>
</dbReference>
<evidence type="ECO:0000256" key="3">
    <source>
        <dbReference type="ARBA" id="ARBA00022763"/>
    </source>
</evidence>
<dbReference type="RefSeq" id="WP_197440737.1">
    <property type="nucleotide sequence ID" value="NZ_SIHI01000001.1"/>
</dbReference>
<evidence type="ECO:0000259" key="17">
    <source>
        <dbReference type="PROSITE" id="PS51217"/>
    </source>
</evidence>
<dbReference type="GO" id="GO:0016887">
    <property type="term" value="F:ATP hydrolysis activity"/>
    <property type="evidence" value="ECO:0007669"/>
    <property type="project" value="RHEA"/>
</dbReference>
<dbReference type="GO" id="GO:0033202">
    <property type="term" value="C:DNA helicase complex"/>
    <property type="evidence" value="ECO:0007669"/>
    <property type="project" value="TreeGrafter"/>
</dbReference>
<keyword evidence="8" id="KW-0238">DNA-binding</keyword>
<proteinExistence type="predicted"/>
<dbReference type="Gene3D" id="3.90.320.10">
    <property type="match status" value="1"/>
</dbReference>
<keyword evidence="9" id="KW-0234">DNA repair</keyword>
<keyword evidence="1" id="KW-0540">Nuclease</keyword>
<dbReference type="EMBL" id="SIHI01000001">
    <property type="protein sequence ID" value="TWT56801.1"/>
    <property type="molecule type" value="Genomic_DNA"/>
</dbReference>
<comment type="catalytic activity">
    <reaction evidence="11">
        <text>Couples ATP hydrolysis with the unwinding of duplex DNA by translocating in the 3'-5' direction.</text>
        <dbReference type="EC" id="5.6.2.4"/>
    </reaction>
</comment>
<dbReference type="GO" id="GO:0000725">
    <property type="term" value="P:recombinational repair"/>
    <property type="evidence" value="ECO:0007669"/>
    <property type="project" value="TreeGrafter"/>
</dbReference>
<dbReference type="InterPro" id="IPR038726">
    <property type="entry name" value="PDDEXK_AddAB-type"/>
</dbReference>
<keyword evidence="4 15" id="KW-0378">Hydrolase</keyword>
<evidence type="ECO:0000256" key="8">
    <source>
        <dbReference type="ARBA" id="ARBA00023125"/>
    </source>
</evidence>
<evidence type="ECO:0000256" key="12">
    <source>
        <dbReference type="ARBA" id="ARBA00034808"/>
    </source>
</evidence>
<dbReference type="EC" id="5.6.2.4" evidence="12"/>
<evidence type="ECO:0000259" key="16">
    <source>
        <dbReference type="PROSITE" id="PS51198"/>
    </source>
</evidence>
<dbReference type="InterPro" id="IPR011604">
    <property type="entry name" value="PDDEXK-like_dom_sf"/>
</dbReference>
<feature type="domain" description="UvrD-like helicase C-terminal" evidence="17">
    <location>
        <begin position="466"/>
        <end position="704"/>
    </location>
</feature>
<dbReference type="Gene3D" id="3.40.50.300">
    <property type="entry name" value="P-loop containing nucleotide triphosphate hydrolases"/>
    <property type="match status" value="4"/>
</dbReference>
<dbReference type="InterPro" id="IPR014017">
    <property type="entry name" value="DNA_helicase_UvrD-like_C"/>
</dbReference>
<evidence type="ECO:0000256" key="5">
    <source>
        <dbReference type="ARBA" id="ARBA00022806"/>
    </source>
</evidence>
<evidence type="ECO:0000313" key="19">
    <source>
        <dbReference type="Proteomes" id="UP000317243"/>
    </source>
</evidence>
<dbReference type="InterPro" id="IPR027417">
    <property type="entry name" value="P-loop_NTPase"/>
</dbReference>
<reference evidence="18 19" key="1">
    <citation type="submission" date="2019-02" db="EMBL/GenBank/DDBJ databases">
        <title>Deep-cultivation of Planctomycetes and their phenomic and genomic characterization uncovers novel biology.</title>
        <authorList>
            <person name="Wiegand S."/>
            <person name="Jogler M."/>
            <person name="Boedeker C."/>
            <person name="Pinto D."/>
            <person name="Vollmers J."/>
            <person name="Rivas-Marin E."/>
            <person name="Kohn T."/>
            <person name="Peeters S.H."/>
            <person name="Heuer A."/>
            <person name="Rast P."/>
            <person name="Oberbeckmann S."/>
            <person name="Bunk B."/>
            <person name="Jeske O."/>
            <person name="Meyerdierks A."/>
            <person name="Storesund J.E."/>
            <person name="Kallscheuer N."/>
            <person name="Luecker S."/>
            <person name="Lage O.M."/>
            <person name="Pohl T."/>
            <person name="Merkel B.J."/>
            <person name="Hornburger P."/>
            <person name="Mueller R.-W."/>
            <person name="Bruemmer F."/>
            <person name="Labrenz M."/>
            <person name="Spormann A.M."/>
            <person name="Op Den Camp H."/>
            <person name="Overmann J."/>
            <person name="Amann R."/>
            <person name="Jetten M.S.M."/>
            <person name="Mascher T."/>
            <person name="Medema M.H."/>
            <person name="Devos D.P."/>
            <person name="Kaster A.-K."/>
            <person name="Ovreas L."/>
            <person name="Rohde M."/>
            <person name="Galperin M.Y."/>
            <person name="Jogler C."/>
        </authorList>
    </citation>
    <scope>NUCLEOTIDE SEQUENCE [LARGE SCALE GENOMIC DNA]</scope>
    <source>
        <strain evidence="18 19">KOR42</strain>
    </source>
</reference>
<dbReference type="GO" id="GO:0003677">
    <property type="term" value="F:DNA binding"/>
    <property type="evidence" value="ECO:0007669"/>
    <property type="project" value="UniProtKB-KW"/>
</dbReference>
<evidence type="ECO:0000256" key="10">
    <source>
        <dbReference type="ARBA" id="ARBA00023235"/>
    </source>
</evidence>
<evidence type="ECO:0000256" key="7">
    <source>
        <dbReference type="ARBA" id="ARBA00022840"/>
    </source>
</evidence>
<feature type="binding site" evidence="15">
    <location>
        <begin position="41"/>
        <end position="48"/>
    </location>
    <ligand>
        <name>ATP</name>
        <dbReference type="ChEBI" id="CHEBI:30616"/>
    </ligand>
</feature>
<accession>A0A5C5X3D2</accession>
<dbReference type="SUPFAM" id="SSF52980">
    <property type="entry name" value="Restriction endonuclease-like"/>
    <property type="match status" value="1"/>
</dbReference>